<keyword evidence="2 7" id="KW-0732">Signal</keyword>
<evidence type="ECO:0000259" key="8">
    <source>
        <dbReference type="SMART" id="SM00409"/>
    </source>
</evidence>
<evidence type="ECO:0000256" key="4">
    <source>
        <dbReference type="ARBA" id="ARBA00023180"/>
    </source>
</evidence>
<comment type="subcellular location">
    <subcellularLocation>
        <location evidence="1">Membrane</location>
    </subcellularLocation>
</comment>
<sequence>MRPVQRAPCGLWLGLALCLGAASGGLASCHSPKALPSAKHRPHAQTHHPQSEGLTTGLALTQPQTSPSLTLQATGPALTLYAPQPAINATVAQDVLLSVAYSCPGVPTIEWTHTSTWGARRVAAWQPGAGTNVSRSHQGRVCTFDNGSLQLLHVGVRDTGYYVVMVSERLGGSRLTTITLHVSGESRARGGGGGARGGRRPGSVASPTPEVLYEDLHFVAVFLALLATVAALLVSLLWVCDRCTHRLQRSGCKLAGGATEELELQELQC</sequence>
<feature type="domain" description="Immunoglobulin" evidence="8">
    <location>
        <begin position="84"/>
        <end position="183"/>
    </location>
</feature>
<evidence type="ECO:0000256" key="1">
    <source>
        <dbReference type="ARBA" id="ARBA00004370"/>
    </source>
</evidence>
<name>A0ABM3WGD5_ERIEU</name>
<evidence type="ECO:0000256" key="2">
    <source>
        <dbReference type="ARBA" id="ARBA00022729"/>
    </source>
</evidence>
<dbReference type="Proteomes" id="UP001652624">
    <property type="component" value="Chromosome 20"/>
</dbReference>
<feature type="signal peptide" evidence="7">
    <location>
        <begin position="1"/>
        <end position="27"/>
    </location>
</feature>
<dbReference type="PANTHER" id="PTHR12080:SF93">
    <property type="entry name" value="V-SET AND TRANSMEMBRANE DOMAIN-CONTAINING PROTEIN 5"/>
    <property type="match status" value="1"/>
</dbReference>
<dbReference type="PROSITE" id="PS51257">
    <property type="entry name" value="PROKAR_LIPOPROTEIN"/>
    <property type="match status" value="1"/>
</dbReference>
<dbReference type="InterPro" id="IPR013783">
    <property type="entry name" value="Ig-like_fold"/>
</dbReference>
<keyword evidence="6" id="KW-1133">Transmembrane helix</keyword>
<feature type="transmembrane region" description="Helical" evidence="6">
    <location>
        <begin position="216"/>
        <end position="240"/>
    </location>
</feature>
<evidence type="ECO:0000256" key="6">
    <source>
        <dbReference type="SAM" id="Phobius"/>
    </source>
</evidence>
<dbReference type="PANTHER" id="PTHR12080">
    <property type="entry name" value="SIGNALING LYMPHOCYTIC ACTIVATION MOLECULE"/>
    <property type="match status" value="1"/>
</dbReference>
<gene>
    <name evidence="10" type="primary">VSTM5</name>
</gene>
<organism evidence="9 10">
    <name type="scientific">Erinaceus europaeus</name>
    <name type="common">Western European hedgehog</name>
    <dbReference type="NCBI Taxonomy" id="9365"/>
    <lineage>
        <taxon>Eukaryota</taxon>
        <taxon>Metazoa</taxon>
        <taxon>Chordata</taxon>
        <taxon>Craniata</taxon>
        <taxon>Vertebrata</taxon>
        <taxon>Euteleostomi</taxon>
        <taxon>Mammalia</taxon>
        <taxon>Eutheria</taxon>
        <taxon>Laurasiatheria</taxon>
        <taxon>Eulipotyphla</taxon>
        <taxon>Erinaceidae</taxon>
        <taxon>Erinaceinae</taxon>
        <taxon>Erinaceus</taxon>
    </lineage>
</organism>
<dbReference type="Gene3D" id="2.60.40.10">
    <property type="entry name" value="Immunoglobulins"/>
    <property type="match status" value="1"/>
</dbReference>
<keyword evidence="4" id="KW-0325">Glycoprotein</keyword>
<protein>
    <submittedName>
        <fullName evidence="10">V-set and transmembrane domain-containing protein 5 isoform X1</fullName>
    </submittedName>
</protein>
<evidence type="ECO:0000313" key="10">
    <source>
        <dbReference type="RefSeq" id="XP_060035634.1"/>
    </source>
</evidence>
<proteinExistence type="predicted"/>
<evidence type="ECO:0000256" key="7">
    <source>
        <dbReference type="SAM" id="SignalP"/>
    </source>
</evidence>
<dbReference type="InterPro" id="IPR036179">
    <property type="entry name" value="Ig-like_dom_sf"/>
</dbReference>
<dbReference type="InterPro" id="IPR003599">
    <property type="entry name" value="Ig_sub"/>
</dbReference>
<evidence type="ECO:0000256" key="3">
    <source>
        <dbReference type="ARBA" id="ARBA00023136"/>
    </source>
</evidence>
<dbReference type="InterPro" id="IPR015631">
    <property type="entry name" value="CD2/SLAM_rcpt"/>
</dbReference>
<dbReference type="SUPFAM" id="SSF48726">
    <property type="entry name" value="Immunoglobulin"/>
    <property type="match status" value="1"/>
</dbReference>
<feature type="chain" id="PRO_5047040900" evidence="7">
    <location>
        <begin position="28"/>
        <end position="269"/>
    </location>
</feature>
<keyword evidence="6 10" id="KW-0812">Transmembrane</keyword>
<dbReference type="SMART" id="SM00409">
    <property type="entry name" value="IG"/>
    <property type="match status" value="1"/>
</dbReference>
<feature type="region of interest" description="Disordered" evidence="5">
    <location>
        <begin position="185"/>
        <end position="204"/>
    </location>
</feature>
<keyword evidence="9" id="KW-1185">Reference proteome</keyword>
<keyword evidence="3 6" id="KW-0472">Membrane</keyword>
<reference evidence="10" key="1">
    <citation type="submission" date="2025-08" db="UniProtKB">
        <authorList>
            <consortium name="RefSeq"/>
        </authorList>
    </citation>
    <scope>IDENTIFICATION</scope>
</reference>
<evidence type="ECO:0000256" key="5">
    <source>
        <dbReference type="SAM" id="MobiDB-lite"/>
    </source>
</evidence>
<feature type="region of interest" description="Disordered" evidence="5">
    <location>
        <begin position="35"/>
        <end position="54"/>
    </location>
</feature>
<dbReference type="GeneID" id="103123375"/>
<accession>A0ABM3WGD5</accession>
<dbReference type="RefSeq" id="XP_060035634.1">
    <property type="nucleotide sequence ID" value="XM_060179651.1"/>
</dbReference>
<evidence type="ECO:0000313" key="9">
    <source>
        <dbReference type="Proteomes" id="UP001652624"/>
    </source>
</evidence>